<keyword evidence="1" id="KW-0812">Transmembrane</keyword>
<gene>
    <name evidence="2" type="ORF">G3M99_09640</name>
</gene>
<evidence type="ECO:0000313" key="3">
    <source>
        <dbReference type="Proteomes" id="UP000481872"/>
    </source>
</evidence>
<sequence>MGTVIENGSLIILIVSLYVMVITLKRFEDKERRVLTLEECRHIVVWHNDLNRKIDPPEKLDKIVERVTNGEIVQVDSKKVYNDIIKITTKAMKFNNLILVKPKRK</sequence>
<accession>A0A6M0H5H1</accession>
<keyword evidence="1" id="KW-0472">Membrane</keyword>
<comment type="caution">
    <text evidence="2">The sequence shown here is derived from an EMBL/GenBank/DDBJ whole genome shotgun (WGS) entry which is preliminary data.</text>
</comment>
<dbReference type="AlphaFoldDB" id="A0A6M0H5H1"/>
<dbReference type="RefSeq" id="WP_061996648.1">
    <property type="nucleotide sequence ID" value="NZ_JAAGPU010000016.1"/>
</dbReference>
<evidence type="ECO:0000256" key="1">
    <source>
        <dbReference type="SAM" id="Phobius"/>
    </source>
</evidence>
<organism evidence="2 3">
    <name type="scientific">Clostridium senegalense</name>
    <dbReference type="NCBI Taxonomy" id="1465809"/>
    <lineage>
        <taxon>Bacteria</taxon>
        <taxon>Bacillati</taxon>
        <taxon>Bacillota</taxon>
        <taxon>Clostridia</taxon>
        <taxon>Eubacteriales</taxon>
        <taxon>Clostridiaceae</taxon>
        <taxon>Clostridium</taxon>
    </lineage>
</organism>
<protein>
    <submittedName>
        <fullName evidence="2">Uncharacterized protein</fullName>
    </submittedName>
</protein>
<proteinExistence type="predicted"/>
<dbReference type="Proteomes" id="UP000481872">
    <property type="component" value="Unassembled WGS sequence"/>
</dbReference>
<name>A0A6M0H5H1_9CLOT</name>
<feature type="transmembrane region" description="Helical" evidence="1">
    <location>
        <begin position="6"/>
        <end position="24"/>
    </location>
</feature>
<keyword evidence="1" id="KW-1133">Transmembrane helix</keyword>
<evidence type="ECO:0000313" key="2">
    <source>
        <dbReference type="EMBL" id="NEU05111.1"/>
    </source>
</evidence>
<keyword evidence="3" id="KW-1185">Reference proteome</keyword>
<reference evidence="2 3" key="1">
    <citation type="submission" date="2020-02" db="EMBL/GenBank/DDBJ databases">
        <title>Genome assembly of a novel Clostridium senegalense strain.</title>
        <authorList>
            <person name="Gupta T.B."/>
            <person name="Jauregui R."/>
            <person name="Maclean P."/>
            <person name="Nawarathana A."/>
            <person name="Brightwell G."/>
        </authorList>
    </citation>
    <scope>NUCLEOTIDE SEQUENCE [LARGE SCALE GENOMIC DNA]</scope>
    <source>
        <strain evidence="2 3">AGRFS4</strain>
    </source>
</reference>
<dbReference type="EMBL" id="JAAGPU010000016">
    <property type="protein sequence ID" value="NEU05111.1"/>
    <property type="molecule type" value="Genomic_DNA"/>
</dbReference>